<accession>A0ABY3ZDE1</accession>
<gene>
    <name evidence="1" type="ORF">SRIMR7_37510</name>
</gene>
<keyword evidence="2" id="KW-1185">Reference proteome</keyword>
<dbReference type="Proteomes" id="UP000829494">
    <property type="component" value="Chromosome"/>
</dbReference>
<evidence type="ECO:0000313" key="2">
    <source>
        <dbReference type="Proteomes" id="UP000829494"/>
    </source>
</evidence>
<dbReference type="RefSeq" id="WP_176564561.1">
    <property type="nucleotide sequence ID" value="NZ_CP043497.1"/>
</dbReference>
<dbReference type="GeneID" id="66852988"/>
<sequence>MRTPPAGPAALTTAVAPDALIRILTSAGFHAEAADDDMRPTAVRVRGFAPGEERGALS</sequence>
<dbReference type="EMBL" id="CP094298">
    <property type="protein sequence ID" value="UNZ07870.1"/>
    <property type="molecule type" value="Genomic_DNA"/>
</dbReference>
<name>A0ABY3ZDE1_STRRM</name>
<protein>
    <submittedName>
        <fullName evidence="1">Uncharacterized protein</fullName>
    </submittedName>
</protein>
<proteinExistence type="predicted"/>
<evidence type="ECO:0000313" key="1">
    <source>
        <dbReference type="EMBL" id="UNZ07870.1"/>
    </source>
</evidence>
<organism evidence="1 2">
    <name type="scientific">Streptomyces rimosus subsp. rimosus</name>
    <dbReference type="NCBI Taxonomy" id="132474"/>
    <lineage>
        <taxon>Bacteria</taxon>
        <taxon>Bacillati</taxon>
        <taxon>Actinomycetota</taxon>
        <taxon>Actinomycetes</taxon>
        <taxon>Kitasatosporales</taxon>
        <taxon>Streptomycetaceae</taxon>
        <taxon>Streptomyces</taxon>
    </lineage>
</organism>
<reference evidence="1 2" key="1">
    <citation type="submission" date="2022-03" db="EMBL/GenBank/DDBJ databases">
        <title>Complete genome of Streptomyces rimosus ssp. rimosus R7 (=ATCC 10970).</title>
        <authorList>
            <person name="Beganovic S."/>
            <person name="Ruckert C."/>
            <person name="Busche T."/>
            <person name="Kalinowski J."/>
            <person name="Wittmann C."/>
        </authorList>
    </citation>
    <scope>NUCLEOTIDE SEQUENCE [LARGE SCALE GENOMIC DNA]</scope>
    <source>
        <strain evidence="1 2">R7</strain>
    </source>
</reference>